<evidence type="ECO:0000256" key="1">
    <source>
        <dbReference type="SAM" id="MobiDB-lite"/>
    </source>
</evidence>
<keyword evidence="2" id="KW-0472">Membrane</keyword>
<evidence type="ECO:0000256" key="2">
    <source>
        <dbReference type="SAM" id="Phobius"/>
    </source>
</evidence>
<dbReference type="PANTHER" id="PTHR14969">
    <property type="entry name" value="SPHINGOSINE-1-PHOSPHATE PHOSPHOHYDROLASE"/>
    <property type="match status" value="1"/>
</dbReference>
<dbReference type="Gene3D" id="1.20.144.10">
    <property type="entry name" value="Phosphatidic acid phosphatase type 2/haloperoxidase"/>
    <property type="match status" value="1"/>
</dbReference>
<keyword evidence="2" id="KW-0812">Transmembrane</keyword>
<name>A0A345T599_9ACTN</name>
<dbReference type="KEGG" id="stri:C7M71_004070"/>
<feature type="transmembrane region" description="Helical" evidence="2">
    <location>
        <begin position="85"/>
        <end position="106"/>
    </location>
</feature>
<protein>
    <submittedName>
        <fullName evidence="4">Phosphatase PAP2 family protein</fullName>
    </submittedName>
</protein>
<proteinExistence type="predicted"/>
<feature type="region of interest" description="Disordered" evidence="1">
    <location>
        <begin position="242"/>
        <end position="264"/>
    </location>
</feature>
<dbReference type="Proteomes" id="UP000249340">
    <property type="component" value="Chromosome"/>
</dbReference>
<accession>A0A345T599</accession>
<organism evidence="4 5">
    <name type="scientific">Peterkaempfera bronchialis</name>
    <dbReference type="NCBI Taxonomy" id="2126346"/>
    <lineage>
        <taxon>Bacteria</taxon>
        <taxon>Bacillati</taxon>
        <taxon>Actinomycetota</taxon>
        <taxon>Actinomycetes</taxon>
        <taxon>Kitasatosporales</taxon>
        <taxon>Streptomycetaceae</taxon>
        <taxon>Peterkaempfera</taxon>
    </lineage>
</organism>
<keyword evidence="2" id="KW-1133">Transmembrane helix</keyword>
<feature type="transmembrane region" description="Helical" evidence="2">
    <location>
        <begin position="184"/>
        <end position="205"/>
    </location>
</feature>
<sequence length="264" mass="28069">MTRTHKILFVVTLALYVVVVAGVLTNTWLVDLDWDAMLAKPYKRWPQLLPFLNVWIIVGQRGPSAIAACVWLVWRSYRTRSTRPLLVMAAALLLLNLTVGAVKIVTGRLGPHYAHYIGSPELFAGGQIFPSGHTANSVVTWGVIAYLAVRLRRTGSVAAGVTAASIGLTTVYLGTHWITDVVAGWTAGLLVLLVLPLCEPAIATADERIRAAWGRRTGRPPTAPGRPAAGWSPWDKAVQDELAGVGGGASGGGTHSPGRSGARA</sequence>
<feature type="compositionally biased region" description="Gly residues" evidence="1">
    <location>
        <begin position="244"/>
        <end position="255"/>
    </location>
</feature>
<dbReference type="Pfam" id="PF01569">
    <property type="entry name" value="PAP2"/>
    <property type="match status" value="1"/>
</dbReference>
<dbReference type="PANTHER" id="PTHR14969:SF13">
    <property type="entry name" value="AT30094P"/>
    <property type="match status" value="1"/>
</dbReference>
<reference evidence="5" key="1">
    <citation type="submission" date="2018-07" db="EMBL/GenBank/DDBJ databases">
        <title>Streptacidiphilus bronchialis DSM 106435 chromosome.</title>
        <authorList>
            <person name="Batra D."/>
            <person name="Gulvik C.A."/>
        </authorList>
    </citation>
    <scope>NUCLEOTIDE SEQUENCE [LARGE SCALE GENOMIC DNA]</scope>
    <source>
        <strain evidence="5">DSM 106435</strain>
    </source>
</reference>
<evidence type="ECO:0000313" key="4">
    <source>
        <dbReference type="EMBL" id="AXI81154.1"/>
    </source>
</evidence>
<gene>
    <name evidence="4" type="ORF">C7M71_004070</name>
</gene>
<feature type="transmembrane region" description="Helical" evidence="2">
    <location>
        <begin position="126"/>
        <end position="149"/>
    </location>
</feature>
<feature type="transmembrane region" description="Helical" evidence="2">
    <location>
        <begin position="49"/>
        <end position="73"/>
    </location>
</feature>
<feature type="transmembrane region" description="Helical" evidence="2">
    <location>
        <begin position="156"/>
        <end position="178"/>
    </location>
</feature>
<dbReference type="EMBL" id="CP031264">
    <property type="protein sequence ID" value="AXI81154.1"/>
    <property type="molecule type" value="Genomic_DNA"/>
</dbReference>
<dbReference type="AlphaFoldDB" id="A0A345T599"/>
<dbReference type="SUPFAM" id="SSF48317">
    <property type="entry name" value="Acid phosphatase/Vanadium-dependent haloperoxidase"/>
    <property type="match status" value="1"/>
</dbReference>
<evidence type="ECO:0000313" key="5">
    <source>
        <dbReference type="Proteomes" id="UP000249340"/>
    </source>
</evidence>
<feature type="domain" description="Phosphatidic acid phosphatase type 2/haloperoxidase" evidence="3">
    <location>
        <begin position="85"/>
        <end position="196"/>
    </location>
</feature>
<dbReference type="InterPro" id="IPR036938">
    <property type="entry name" value="PAP2/HPO_sf"/>
</dbReference>
<dbReference type="OrthoDB" id="5289372at2"/>
<feature type="transmembrane region" description="Helical" evidence="2">
    <location>
        <begin position="7"/>
        <end position="29"/>
    </location>
</feature>
<evidence type="ECO:0000259" key="3">
    <source>
        <dbReference type="SMART" id="SM00014"/>
    </source>
</evidence>
<keyword evidence="5" id="KW-1185">Reference proteome</keyword>
<dbReference type="InterPro" id="IPR000326">
    <property type="entry name" value="PAP2/HPO"/>
</dbReference>
<dbReference type="SMART" id="SM00014">
    <property type="entry name" value="acidPPc"/>
    <property type="match status" value="1"/>
</dbReference>